<proteinExistence type="predicted"/>
<organism evidence="1 2">
    <name type="scientific">Sciurus vulgaris</name>
    <name type="common">Eurasian red squirrel</name>
    <dbReference type="NCBI Taxonomy" id="55149"/>
    <lineage>
        <taxon>Eukaryota</taxon>
        <taxon>Metazoa</taxon>
        <taxon>Chordata</taxon>
        <taxon>Craniata</taxon>
        <taxon>Vertebrata</taxon>
        <taxon>Euteleostomi</taxon>
        <taxon>Mammalia</taxon>
        <taxon>Eutheria</taxon>
        <taxon>Euarchontoglires</taxon>
        <taxon>Glires</taxon>
        <taxon>Rodentia</taxon>
        <taxon>Sciuromorpha</taxon>
        <taxon>Sciuridae</taxon>
        <taxon>Sciurinae</taxon>
        <taxon>Sciurini</taxon>
        <taxon>Sciurus</taxon>
    </lineage>
</organism>
<reference evidence="1" key="2">
    <citation type="submission" date="2025-09" db="UniProtKB">
        <authorList>
            <consortium name="Ensembl"/>
        </authorList>
    </citation>
    <scope>IDENTIFICATION</scope>
</reference>
<reference evidence="1" key="1">
    <citation type="submission" date="2025-08" db="UniProtKB">
        <authorList>
            <consortium name="Ensembl"/>
        </authorList>
    </citation>
    <scope>IDENTIFICATION</scope>
</reference>
<dbReference type="Proteomes" id="UP000694564">
    <property type="component" value="Chromosome 5"/>
</dbReference>
<protein>
    <submittedName>
        <fullName evidence="1">Uncharacterized protein</fullName>
    </submittedName>
</protein>
<name>A0A8D2DXC2_SCIVU</name>
<evidence type="ECO:0000313" key="1">
    <source>
        <dbReference type="Ensembl" id="ENSSVLP00005030063.1"/>
    </source>
</evidence>
<dbReference type="OrthoDB" id="9836631at2759"/>
<accession>A0A8D2DXC2</accession>
<dbReference type="GeneTree" id="ENSGT01030000235022"/>
<keyword evidence="2" id="KW-1185">Reference proteome</keyword>
<evidence type="ECO:0000313" key="2">
    <source>
        <dbReference type="Proteomes" id="UP000694564"/>
    </source>
</evidence>
<sequence length="52" mass="5722">MLQLPTVLHQMKPVSRALASHLIQTYAKDVIFGADAQVLIWSSDCGSCSSRF</sequence>
<dbReference type="AlphaFoldDB" id="A0A8D2DXC2"/>
<dbReference type="Ensembl" id="ENSSVLT00005033388.1">
    <property type="protein sequence ID" value="ENSSVLP00005030063.1"/>
    <property type="gene ID" value="ENSSVLG00005023728.1"/>
</dbReference>